<dbReference type="RefSeq" id="WP_064715429.1">
    <property type="nucleotide sequence ID" value="NZ_JMTM01000046.1"/>
</dbReference>
<reference evidence="2 3" key="1">
    <citation type="submission" date="2016-06" db="EMBL/GenBank/DDBJ databases">
        <title>Draft genome sequence of Flavobacterium succinicans strain DD5b.</title>
        <authorList>
            <person name="Poehlein A."/>
            <person name="Daniel R."/>
            <person name="Simeonova D.D."/>
        </authorList>
    </citation>
    <scope>NUCLEOTIDE SEQUENCE [LARGE SCALE GENOMIC DNA]</scope>
    <source>
        <strain evidence="2 3">DD5b</strain>
    </source>
</reference>
<evidence type="ECO:0000313" key="2">
    <source>
        <dbReference type="EMBL" id="OAZ03930.1"/>
    </source>
</evidence>
<accession>A0A199XQK6</accession>
<organism evidence="2 3">
    <name type="scientific">Flavobacterium succinicans</name>
    <dbReference type="NCBI Taxonomy" id="29536"/>
    <lineage>
        <taxon>Bacteria</taxon>
        <taxon>Pseudomonadati</taxon>
        <taxon>Bacteroidota</taxon>
        <taxon>Flavobacteriia</taxon>
        <taxon>Flavobacteriales</taxon>
        <taxon>Flavobacteriaceae</taxon>
        <taxon>Flavobacterium</taxon>
    </lineage>
</organism>
<dbReference type="PATRIC" id="fig|29536.5.peg.1700"/>
<dbReference type="AlphaFoldDB" id="A0A199XQK6"/>
<evidence type="ECO:0000313" key="3">
    <source>
        <dbReference type="Proteomes" id="UP000093807"/>
    </source>
</evidence>
<keyword evidence="3" id="KW-1185">Reference proteome</keyword>
<dbReference type="PROSITE" id="PS51257">
    <property type="entry name" value="PROKAR_LIPOPROTEIN"/>
    <property type="match status" value="1"/>
</dbReference>
<feature type="chain" id="PRO_5008286811" description="Type 1 periplasmic binding fold superfamily protein" evidence="1">
    <location>
        <begin position="23"/>
        <end position="186"/>
    </location>
</feature>
<dbReference type="OrthoDB" id="713689at2"/>
<protein>
    <recommendedName>
        <fullName evidence="4">Type 1 periplasmic binding fold superfamily protein</fullName>
    </recommendedName>
</protein>
<keyword evidence="1" id="KW-0732">Signal</keyword>
<evidence type="ECO:0000256" key="1">
    <source>
        <dbReference type="SAM" id="SignalP"/>
    </source>
</evidence>
<proteinExistence type="predicted"/>
<feature type="signal peptide" evidence="1">
    <location>
        <begin position="1"/>
        <end position="22"/>
    </location>
</feature>
<dbReference type="EMBL" id="JMTM01000046">
    <property type="protein sequence ID" value="OAZ03930.1"/>
    <property type="molecule type" value="Genomic_DNA"/>
</dbReference>
<comment type="caution">
    <text evidence="2">The sequence shown here is derived from an EMBL/GenBank/DDBJ whole genome shotgun (WGS) entry which is preliminary data.</text>
</comment>
<evidence type="ECO:0008006" key="4">
    <source>
        <dbReference type="Google" id="ProtNLM"/>
    </source>
</evidence>
<sequence length="186" mass="19179">MKNSKILALALLTVLSFSSCNNDDPEVVNEEEVITTVTTTLTAGSSVITLTSRDLDGDGPNAPVVTASGDLKINTTYNGATTFLNETVKPADDITAEVKEEGDDHQLFYQAPAAVGTFTYGDTDKNGKPIGLVFTLKTGTAATTGNITVVLRHLPAKSASGVATGDITNAGGATDASVTFPVKVVN</sequence>
<dbReference type="Proteomes" id="UP000093807">
    <property type="component" value="Unassembled WGS sequence"/>
</dbReference>
<gene>
    <name evidence="2" type="ORF">FLB_16190</name>
</gene>
<name>A0A199XQK6_9FLAO</name>